<sequence length="739" mass="79105">MDMNKPFEGYCAMRLFVRALVLACACAGLAGAPAHAGHDPARQVLPAGDGWASSGPGTTGGAAAPADHVHTVRTRAELVTALAAPAPRIIRVKGVIDANTGPDGKPLACTDYATGGYTLPAYLAAYDPAVWGRDRKPQGPLEDARAASARNQLAVIGFEVGSDTTIIGATPGAGITGGSLRIHGARNVIVRNLTFRDTRDCFPAWDPTDNSPGAPPGNWNSLWDSVSLQKSENVWVDHNTFTDEPNVDSIQPLYFNRPYQVHDGQLDITAASDLVTVSRNVFADHGKTMLIGGSNTSTTDPGKLRVSVHHNVFRNTQERAPRVRFGQVHVYNNLYEGAQVYSWGVGVQSQIYAQNNFIRGIAPEKVVYNWGGTAITDTGNLVDGRLTSLVGAHNAAFPDKALGTDAGWTPTLNRGLEPAHRIRHLKAGAQPAGHHLVVGHGFPTVQSAIDAAPAGAVITLPKGVYHEVVKIPASKRGLSLRGATGRAQDVVIDYDNANGTKKPDGTTYGTSGSATATIAADDFKARDLTFRNSFDRKKHPEITNTQAVAVKATGDRMFFDRVHFEGHQDTLYADSPNVTTRSHQYYRDCAITGDVDFIFGRATAVFDRATITALTRGSDPNGYVTAASTQRANPYGFLIVNSKIRSDAPAGTYFLGRPWHPGGDPEAIAQVVIRDTVLPAAIKPAPWTDMSGFPWREARFAEYRNTGPGAGQGADRPQLTDDQAKRYTKSAYLGGWNPA</sequence>
<feature type="compositionally biased region" description="Low complexity" evidence="7">
    <location>
        <begin position="52"/>
        <end position="66"/>
    </location>
</feature>
<organism evidence="10 11">
    <name type="scientific">Lentzea atacamensis</name>
    <dbReference type="NCBI Taxonomy" id="531938"/>
    <lineage>
        <taxon>Bacteria</taxon>
        <taxon>Bacillati</taxon>
        <taxon>Actinomycetota</taxon>
        <taxon>Actinomycetes</taxon>
        <taxon>Pseudonocardiales</taxon>
        <taxon>Pseudonocardiaceae</taxon>
        <taxon>Lentzea</taxon>
    </lineage>
</organism>
<dbReference type="PANTHER" id="PTHR31321:SF57">
    <property type="entry name" value="PECTINESTERASE 53-RELATED"/>
    <property type="match status" value="1"/>
</dbReference>
<keyword evidence="8" id="KW-0732">Signal</keyword>
<dbReference type="PANTHER" id="PTHR31321">
    <property type="entry name" value="ACYL-COA THIOESTER HYDROLASE YBHC-RELATED"/>
    <property type="match status" value="1"/>
</dbReference>
<proteinExistence type="inferred from homology"/>
<evidence type="ECO:0000256" key="3">
    <source>
        <dbReference type="ARBA" id="ARBA00023085"/>
    </source>
</evidence>
<evidence type="ECO:0000259" key="9">
    <source>
        <dbReference type="SMART" id="SM00656"/>
    </source>
</evidence>
<evidence type="ECO:0000256" key="7">
    <source>
        <dbReference type="SAM" id="MobiDB-lite"/>
    </source>
</evidence>
<comment type="caution">
    <text evidence="10">The sequence shown here is derived from an EMBL/GenBank/DDBJ whole genome shotgun (WGS) entry which is preliminary data.</text>
</comment>
<dbReference type="GO" id="GO:0030599">
    <property type="term" value="F:pectinesterase activity"/>
    <property type="evidence" value="ECO:0007669"/>
    <property type="project" value="InterPro"/>
</dbReference>
<dbReference type="PROSITE" id="PS00503">
    <property type="entry name" value="PECTINESTERASE_2"/>
    <property type="match status" value="1"/>
</dbReference>
<dbReference type="Pfam" id="PF00544">
    <property type="entry name" value="Pectate_lyase_4"/>
    <property type="match status" value="1"/>
</dbReference>
<dbReference type="GO" id="GO:0042545">
    <property type="term" value="P:cell wall modification"/>
    <property type="evidence" value="ECO:0007669"/>
    <property type="project" value="InterPro"/>
</dbReference>
<keyword evidence="4 6" id="KW-0456">Lyase</keyword>
<dbReference type="GO" id="GO:0000272">
    <property type="term" value="P:polysaccharide catabolic process"/>
    <property type="evidence" value="ECO:0007669"/>
    <property type="project" value="UniProtKB-KW"/>
</dbReference>
<dbReference type="InterPro" id="IPR000070">
    <property type="entry name" value="Pectinesterase_cat"/>
</dbReference>
<reference evidence="10 11" key="1">
    <citation type="submission" date="2018-05" db="EMBL/GenBank/DDBJ databases">
        <title>Genomic Encyclopedia of Type Strains, Phase IV (KMG-IV): sequencing the most valuable type-strain genomes for metagenomic binning, comparative biology and taxonomic classification.</title>
        <authorList>
            <person name="Goeker M."/>
        </authorList>
    </citation>
    <scope>NUCLEOTIDE SEQUENCE [LARGE SCALE GENOMIC DNA]</scope>
    <source>
        <strain evidence="10 11">DSM 45480</strain>
    </source>
</reference>
<feature type="signal peptide" evidence="8">
    <location>
        <begin position="1"/>
        <end position="36"/>
    </location>
</feature>
<feature type="region of interest" description="Disordered" evidence="7">
    <location>
        <begin position="704"/>
        <end position="724"/>
    </location>
</feature>
<dbReference type="EMBL" id="QGHB01000010">
    <property type="protein sequence ID" value="PWK83781.1"/>
    <property type="molecule type" value="Genomic_DNA"/>
</dbReference>
<dbReference type="Pfam" id="PF01095">
    <property type="entry name" value="Pectinesterase"/>
    <property type="match status" value="1"/>
</dbReference>
<evidence type="ECO:0000256" key="6">
    <source>
        <dbReference type="RuleBase" id="RU361173"/>
    </source>
</evidence>
<dbReference type="Gene3D" id="2.160.20.10">
    <property type="entry name" value="Single-stranded right-handed beta-helix, Pectin lyase-like"/>
    <property type="match status" value="2"/>
</dbReference>
<dbReference type="InterPro" id="IPR002022">
    <property type="entry name" value="Pec_lyase"/>
</dbReference>
<evidence type="ECO:0000256" key="5">
    <source>
        <dbReference type="PROSITE-ProRule" id="PRU10040"/>
    </source>
</evidence>
<comment type="similarity">
    <text evidence="1">Belongs to the pectinesterase family.</text>
</comment>
<feature type="domain" description="Pectate lyase" evidence="9">
    <location>
        <begin position="114"/>
        <end position="363"/>
    </location>
</feature>
<dbReference type="InterPro" id="IPR033131">
    <property type="entry name" value="Pectinesterase_Asp_AS"/>
</dbReference>
<feature type="active site" evidence="5">
    <location>
        <position position="596"/>
    </location>
</feature>
<name>A0A316HR45_9PSEU</name>
<keyword evidence="6" id="KW-0624">Polysaccharide degradation</keyword>
<dbReference type="SMART" id="SM00656">
    <property type="entry name" value="Amb_all"/>
    <property type="match status" value="1"/>
</dbReference>
<accession>A0A316HR45</accession>
<comment type="similarity">
    <text evidence="6">Belongs to the polysaccharide lyase 1 family.</text>
</comment>
<keyword evidence="6" id="KW-0964">Secreted</keyword>
<dbReference type="GO" id="GO:0005576">
    <property type="term" value="C:extracellular region"/>
    <property type="evidence" value="ECO:0007669"/>
    <property type="project" value="UniProtKB-SubCell"/>
</dbReference>
<gene>
    <name evidence="10" type="ORF">C8D88_110237</name>
</gene>
<keyword evidence="3" id="KW-0063">Aspartyl esterase</keyword>
<keyword evidence="2" id="KW-0378">Hydrolase</keyword>
<evidence type="ECO:0000256" key="2">
    <source>
        <dbReference type="ARBA" id="ARBA00022801"/>
    </source>
</evidence>
<feature type="chain" id="PRO_5016300225" evidence="8">
    <location>
        <begin position="37"/>
        <end position="739"/>
    </location>
</feature>
<protein>
    <submittedName>
        <fullName evidence="10">Pectate lyase</fullName>
    </submittedName>
</protein>
<dbReference type="AlphaFoldDB" id="A0A316HR45"/>
<evidence type="ECO:0000313" key="10">
    <source>
        <dbReference type="EMBL" id="PWK83781.1"/>
    </source>
</evidence>
<comment type="subcellular location">
    <subcellularLocation>
        <location evidence="6">Secreted</location>
    </subcellularLocation>
</comment>
<evidence type="ECO:0000313" key="11">
    <source>
        <dbReference type="Proteomes" id="UP000246005"/>
    </source>
</evidence>
<dbReference type="GO" id="GO:0016829">
    <property type="term" value="F:lyase activity"/>
    <property type="evidence" value="ECO:0007669"/>
    <property type="project" value="UniProtKB-KW"/>
</dbReference>
<evidence type="ECO:0000256" key="8">
    <source>
        <dbReference type="SAM" id="SignalP"/>
    </source>
</evidence>
<keyword evidence="6" id="KW-0119">Carbohydrate metabolism</keyword>
<dbReference type="InterPro" id="IPR012334">
    <property type="entry name" value="Pectin_lyas_fold"/>
</dbReference>
<dbReference type="GO" id="GO:0009279">
    <property type="term" value="C:cell outer membrane"/>
    <property type="evidence" value="ECO:0007669"/>
    <property type="project" value="TreeGrafter"/>
</dbReference>
<dbReference type="SUPFAM" id="SSF51126">
    <property type="entry name" value="Pectin lyase-like"/>
    <property type="match status" value="2"/>
</dbReference>
<dbReference type="InterPro" id="IPR011050">
    <property type="entry name" value="Pectin_lyase_fold/virulence"/>
</dbReference>
<evidence type="ECO:0000256" key="1">
    <source>
        <dbReference type="ARBA" id="ARBA00008891"/>
    </source>
</evidence>
<evidence type="ECO:0000256" key="4">
    <source>
        <dbReference type="ARBA" id="ARBA00023239"/>
    </source>
</evidence>
<dbReference type="Proteomes" id="UP000246005">
    <property type="component" value="Unassembled WGS sequence"/>
</dbReference>
<feature type="region of interest" description="Disordered" evidence="7">
    <location>
        <begin position="46"/>
        <end position="66"/>
    </location>
</feature>